<dbReference type="PANTHER" id="PTHR42760:SF133">
    <property type="entry name" value="3-OXOACYL-[ACYL-CARRIER-PROTEIN] REDUCTASE"/>
    <property type="match status" value="1"/>
</dbReference>
<reference evidence="4 6" key="1">
    <citation type="submission" date="2016-10" db="EMBL/GenBank/DDBJ databases">
        <title>Complete Genome Sequence of Acetogen Clostridium formicoaceticum ATCC 27076.</title>
        <authorList>
            <person name="Bao T."/>
            <person name="Cheng C."/>
            <person name="Zhao J."/>
            <person name="Yang S.-T."/>
            <person name="Wang J."/>
            <person name="Wang M."/>
        </authorList>
    </citation>
    <scope>NUCLEOTIDE SEQUENCE [LARGE SCALE GENOMIC DNA]</scope>
    <source>
        <strain evidence="4 6">ATCC 27076</strain>
    </source>
</reference>
<dbReference type="GO" id="GO:0006633">
    <property type="term" value="P:fatty acid biosynthetic process"/>
    <property type="evidence" value="ECO:0007669"/>
    <property type="project" value="TreeGrafter"/>
</dbReference>
<dbReference type="Proteomes" id="UP000192478">
    <property type="component" value="Chromosome"/>
</dbReference>
<dbReference type="GO" id="GO:0048038">
    <property type="term" value="F:quinone binding"/>
    <property type="evidence" value="ECO:0007669"/>
    <property type="project" value="TreeGrafter"/>
</dbReference>
<keyword evidence="2 5" id="KW-0560">Oxidoreductase</keyword>
<dbReference type="RefSeq" id="WP_070965781.1">
    <property type="nucleotide sequence ID" value="NZ_CP017603.1"/>
</dbReference>
<evidence type="ECO:0000313" key="4">
    <source>
        <dbReference type="EMBL" id="AOY75654.1"/>
    </source>
</evidence>
<sequence length="233" mass="26129">MEEQPIILITGTRKGIGRFLVDYYIKKGFKVIGCSRGSFEEDIEGYEHYLVDVTDEREVSKMIKDIYKKYTKLDVVINNAGIASMNHMMLTPTKTVEKILNTNVIGTFNVSREASKLMMRRKYGRIINFGTVAVPLKIEGEAVYAASKNAVVSLTQVMAKELAQYNITCNVVGPAPIATDLIANVPKEKIQQLIDKMTIKRLGKFEDVANVIDFFIKKESNYITGQVIYLGGV</sequence>
<keyword evidence="6" id="KW-1185">Reference proteome</keyword>
<dbReference type="GO" id="GO:0008206">
    <property type="term" value="P:bile acid metabolic process"/>
    <property type="evidence" value="ECO:0007669"/>
    <property type="project" value="UniProtKB-ARBA"/>
</dbReference>
<evidence type="ECO:0000313" key="7">
    <source>
        <dbReference type="Proteomes" id="UP000192478"/>
    </source>
</evidence>
<dbReference type="AlphaFoldDB" id="A0AAC9RFV2"/>
<dbReference type="GO" id="GO:0004316">
    <property type="term" value="F:3-oxoacyl-[acyl-carrier-protein] reductase (NADPH) activity"/>
    <property type="evidence" value="ECO:0007669"/>
    <property type="project" value="UniProtKB-EC"/>
</dbReference>
<dbReference type="FunFam" id="3.40.50.720:FF:000084">
    <property type="entry name" value="Short-chain dehydrogenase reductase"/>
    <property type="match status" value="1"/>
</dbReference>
<dbReference type="InterPro" id="IPR036291">
    <property type="entry name" value="NAD(P)-bd_dom_sf"/>
</dbReference>
<organism evidence="5 7">
    <name type="scientific">Clostridium formicaceticum</name>
    <dbReference type="NCBI Taxonomy" id="1497"/>
    <lineage>
        <taxon>Bacteria</taxon>
        <taxon>Bacillati</taxon>
        <taxon>Bacillota</taxon>
        <taxon>Clostridia</taxon>
        <taxon>Eubacteriales</taxon>
        <taxon>Clostridiaceae</taxon>
        <taxon>Clostridium</taxon>
    </lineage>
</organism>
<evidence type="ECO:0000256" key="1">
    <source>
        <dbReference type="ARBA" id="ARBA00006484"/>
    </source>
</evidence>
<dbReference type="PRINTS" id="PR00080">
    <property type="entry name" value="SDRFAMILY"/>
</dbReference>
<gene>
    <name evidence="5" type="primary">fabG_2</name>
    <name evidence="4" type="ORF">BJL90_06955</name>
    <name evidence="5" type="ORF">CLFO_02850</name>
</gene>
<proteinExistence type="inferred from homology"/>
<reference evidence="5 7" key="2">
    <citation type="submission" date="2017-03" db="EMBL/GenBank/DDBJ databases">
        <title>Complete sequence of Clostridium formicaceticum DSM 92.</title>
        <authorList>
            <person name="Poehlein A."/>
            <person name="Karl M."/>
            <person name="Bengelsdorf F.R."/>
            <person name="Duerre P."/>
            <person name="Daniel R."/>
        </authorList>
    </citation>
    <scope>NUCLEOTIDE SEQUENCE [LARGE SCALE GENOMIC DNA]</scope>
    <source>
        <strain evidence="5 7">DSM 92</strain>
    </source>
</reference>
<dbReference type="EC" id="1.1.1.100" evidence="5"/>
<dbReference type="EMBL" id="CP017603">
    <property type="protein sequence ID" value="AOY75654.1"/>
    <property type="molecule type" value="Genomic_DNA"/>
</dbReference>
<dbReference type="CDD" id="cd05233">
    <property type="entry name" value="SDR_c"/>
    <property type="match status" value="1"/>
</dbReference>
<dbReference type="EMBL" id="CP020559">
    <property type="protein sequence ID" value="ARE85969.1"/>
    <property type="molecule type" value="Genomic_DNA"/>
</dbReference>
<accession>A0AAC9RFV2</accession>
<evidence type="ECO:0000256" key="2">
    <source>
        <dbReference type="ARBA" id="ARBA00023002"/>
    </source>
</evidence>
<dbReference type="Gene3D" id="3.40.50.720">
    <property type="entry name" value="NAD(P)-binding Rossmann-like Domain"/>
    <property type="match status" value="1"/>
</dbReference>
<evidence type="ECO:0000313" key="6">
    <source>
        <dbReference type="Proteomes" id="UP000177894"/>
    </source>
</evidence>
<dbReference type="PRINTS" id="PR00081">
    <property type="entry name" value="GDHRDH"/>
</dbReference>
<dbReference type="PANTHER" id="PTHR42760">
    <property type="entry name" value="SHORT-CHAIN DEHYDROGENASES/REDUCTASES FAMILY MEMBER"/>
    <property type="match status" value="1"/>
</dbReference>
<evidence type="ECO:0000256" key="3">
    <source>
        <dbReference type="RuleBase" id="RU000363"/>
    </source>
</evidence>
<dbReference type="SUPFAM" id="SSF51735">
    <property type="entry name" value="NAD(P)-binding Rossmann-fold domains"/>
    <property type="match status" value="1"/>
</dbReference>
<evidence type="ECO:0000313" key="5">
    <source>
        <dbReference type="EMBL" id="ARE85969.1"/>
    </source>
</evidence>
<dbReference type="Proteomes" id="UP000177894">
    <property type="component" value="Chromosome"/>
</dbReference>
<comment type="similarity">
    <text evidence="1 3">Belongs to the short-chain dehydrogenases/reductases (SDR) family.</text>
</comment>
<name>A0AAC9RFV2_9CLOT</name>
<dbReference type="Pfam" id="PF00106">
    <property type="entry name" value="adh_short"/>
    <property type="match status" value="1"/>
</dbReference>
<dbReference type="InterPro" id="IPR002347">
    <property type="entry name" value="SDR_fam"/>
</dbReference>
<protein>
    <submittedName>
        <fullName evidence="5">3-oxoacyl-[acyl-carrier-protein] reductase FabG</fullName>
        <ecNumber evidence="5">1.1.1.100</ecNumber>
    </submittedName>
    <submittedName>
        <fullName evidence="4">Oxidoreductase</fullName>
    </submittedName>
</protein>
<dbReference type="KEGG" id="cfm:BJL90_06955"/>